<dbReference type="PANTHER" id="PTHR43035:SF1">
    <property type="entry name" value="FATTY ACID REPRESSION MUTANT PROTEIN 2-RELATED"/>
    <property type="match status" value="1"/>
</dbReference>
<evidence type="ECO:0000313" key="5">
    <source>
        <dbReference type="EMBL" id="SDX30550.1"/>
    </source>
</evidence>
<reference evidence="6" key="1">
    <citation type="submission" date="2016-10" db="EMBL/GenBank/DDBJ databases">
        <authorList>
            <person name="Varghese N."/>
            <person name="Submissions S."/>
        </authorList>
    </citation>
    <scope>NUCLEOTIDE SEQUENCE [LARGE SCALE GENOMIC DNA]</scope>
    <source>
        <strain evidence="6">VPI 5359</strain>
    </source>
</reference>
<evidence type="ECO:0000313" key="6">
    <source>
        <dbReference type="Proteomes" id="UP000199652"/>
    </source>
</evidence>
<dbReference type="InterPro" id="IPR029479">
    <property type="entry name" value="Nitroreductase"/>
</dbReference>
<dbReference type="EMBL" id="FNOU01000001">
    <property type="protein sequence ID" value="SDX30550.1"/>
    <property type="molecule type" value="Genomic_DNA"/>
</dbReference>
<name>A0A1H3ALF4_EUBBA</name>
<dbReference type="FunFam" id="3.40.109.10:FF:000001">
    <property type="entry name" value="Nitroreductase family"/>
    <property type="match status" value="1"/>
</dbReference>
<organism evidence="5 6">
    <name type="scientific">Eubacterium barkeri</name>
    <name type="common">Clostridium barkeri</name>
    <dbReference type="NCBI Taxonomy" id="1528"/>
    <lineage>
        <taxon>Bacteria</taxon>
        <taxon>Bacillati</taxon>
        <taxon>Bacillota</taxon>
        <taxon>Clostridia</taxon>
        <taxon>Eubacteriales</taxon>
        <taxon>Eubacteriaceae</taxon>
        <taxon>Eubacterium</taxon>
    </lineage>
</organism>
<dbReference type="GO" id="GO:0005737">
    <property type="term" value="C:cytoplasm"/>
    <property type="evidence" value="ECO:0007669"/>
    <property type="project" value="UniProtKB-SubCell"/>
</dbReference>
<keyword evidence="2" id="KW-0963">Cytoplasm</keyword>
<dbReference type="PANTHER" id="PTHR43035">
    <property type="entry name" value="FATTY ACID REPRESSION MUTANT PROTEIN 2-RELATED"/>
    <property type="match status" value="1"/>
</dbReference>
<dbReference type="STRING" id="1528.SAMN04488579_10194"/>
<protein>
    <recommendedName>
        <fullName evidence="4">Nitroreductase domain-containing protein</fullName>
    </recommendedName>
</protein>
<feature type="domain" description="Nitroreductase" evidence="4">
    <location>
        <begin position="8"/>
        <end position="176"/>
    </location>
</feature>
<dbReference type="Proteomes" id="UP000199652">
    <property type="component" value="Unassembled WGS sequence"/>
</dbReference>
<comment type="subcellular location">
    <subcellularLocation>
        <location evidence="1">Cytoplasm</location>
    </subcellularLocation>
</comment>
<gene>
    <name evidence="5" type="ORF">SAMN04488579_10194</name>
</gene>
<dbReference type="Gene3D" id="3.40.109.10">
    <property type="entry name" value="NADH Oxidase"/>
    <property type="match status" value="1"/>
</dbReference>
<evidence type="ECO:0000256" key="2">
    <source>
        <dbReference type="ARBA" id="ARBA00022490"/>
    </source>
</evidence>
<accession>A0A1H3ALF4</accession>
<dbReference type="GO" id="GO:0016491">
    <property type="term" value="F:oxidoreductase activity"/>
    <property type="evidence" value="ECO:0007669"/>
    <property type="project" value="UniProtKB-KW"/>
</dbReference>
<dbReference type="CDD" id="cd02140">
    <property type="entry name" value="Frm2-like"/>
    <property type="match status" value="1"/>
</dbReference>
<keyword evidence="3" id="KW-0560">Oxidoreductase</keyword>
<evidence type="ECO:0000256" key="3">
    <source>
        <dbReference type="ARBA" id="ARBA00023002"/>
    </source>
</evidence>
<dbReference type="GO" id="GO:0034599">
    <property type="term" value="P:cellular response to oxidative stress"/>
    <property type="evidence" value="ECO:0007669"/>
    <property type="project" value="InterPro"/>
</dbReference>
<dbReference type="Pfam" id="PF00881">
    <property type="entry name" value="Nitroreductase"/>
    <property type="match status" value="1"/>
</dbReference>
<dbReference type="AlphaFoldDB" id="A0A1H3ALF4"/>
<dbReference type="InterPro" id="IPR000415">
    <property type="entry name" value="Nitroreductase-like"/>
</dbReference>
<dbReference type="InterPro" id="IPR033877">
    <property type="entry name" value="Frm2/Hbn1"/>
</dbReference>
<evidence type="ECO:0000259" key="4">
    <source>
        <dbReference type="Pfam" id="PF00881"/>
    </source>
</evidence>
<keyword evidence="6" id="KW-1185">Reference proteome</keyword>
<dbReference type="RefSeq" id="WP_090242322.1">
    <property type="nucleotide sequence ID" value="NZ_FNOU01000001.1"/>
</dbReference>
<sequence>MNTFLTDIQKRRSIYGLSAQSTLSDEALKSLVETAVRHAPSAFNSQSSRVVLLTGESHQKLWNIVLEHLRARVPADKFGPTEAKIASFAAGYGSILYFEDQDIVQGLQEQFPTYADNFPLWSQQASGILQFIIWTALAQEGMGASLQHYSPLIDADVAEAFSLPKNWKLIAQMPFGVPTAPAGERQYAPTSERVLFRH</sequence>
<proteinExistence type="predicted"/>
<dbReference type="OrthoDB" id="9810617at2"/>
<dbReference type="SUPFAM" id="SSF55469">
    <property type="entry name" value="FMN-dependent nitroreductase-like"/>
    <property type="match status" value="1"/>
</dbReference>
<evidence type="ECO:0000256" key="1">
    <source>
        <dbReference type="ARBA" id="ARBA00004496"/>
    </source>
</evidence>